<protein>
    <submittedName>
        <fullName evidence="1">Uncharacterized protein</fullName>
    </submittedName>
</protein>
<dbReference type="EMBL" id="BMDO01000001">
    <property type="protein sequence ID" value="GGI49119.1"/>
    <property type="molecule type" value="Genomic_DNA"/>
</dbReference>
<proteinExistence type="predicted"/>
<reference evidence="1" key="1">
    <citation type="journal article" date="2014" name="Int. J. Syst. Evol. Microbiol.">
        <title>Complete genome sequence of Corynebacterium casei LMG S-19264T (=DSM 44701T), isolated from a smear-ripened cheese.</title>
        <authorList>
            <consortium name="US DOE Joint Genome Institute (JGI-PGF)"/>
            <person name="Walter F."/>
            <person name="Albersmeier A."/>
            <person name="Kalinowski J."/>
            <person name="Ruckert C."/>
        </authorList>
    </citation>
    <scope>NUCLEOTIDE SEQUENCE</scope>
    <source>
        <strain evidence="1">CCM 8711</strain>
    </source>
</reference>
<comment type="caution">
    <text evidence="1">The sequence shown here is derived from an EMBL/GenBank/DDBJ whole genome shotgun (WGS) entry which is preliminary data.</text>
</comment>
<dbReference type="AlphaFoldDB" id="A0A917J5L7"/>
<dbReference type="RefSeq" id="WP_188413185.1">
    <property type="nucleotide sequence ID" value="NZ_BMDO01000001.1"/>
</dbReference>
<accession>A0A917J5L7</accession>
<organism evidence="1 2">
    <name type="scientific">Mucilaginibacter galii</name>
    <dbReference type="NCBI Taxonomy" id="2005073"/>
    <lineage>
        <taxon>Bacteria</taxon>
        <taxon>Pseudomonadati</taxon>
        <taxon>Bacteroidota</taxon>
        <taxon>Sphingobacteriia</taxon>
        <taxon>Sphingobacteriales</taxon>
        <taxon>Sphingobacteriaceae</taxon>
        <taxon>Mucilaginibacter</taxon>
    </lineage>
</organism>
<sequence>MEIEIVKYLGKDQPEDRKLYEILTYKPIAHPNSLLLVGDDKMHNEDASTNEYHEIFKVQFIASCKTTFNEKKNLLFAFYVGEFGELIPHLLSSLTGSYYLGGKSFTLIDYKSYASICELTGEDKLSFSEYFKEIKSGSLGTNTLLNIDDTLLNKDQQNEFYASQEHISSKATT</sequence>
<dbReference type="Proteomes" id="UP000662074">
    <property type="component" value="Unassembled WGS sequence"/>
</dbReference>
<keyword evidence="2" id="KW-1185">Reference proteome</keyword>
<gene>
    <name evidence="1" type="ORF">GCM10011425_03310</name>
</gene>
<reference evidence="1" key="2">
    <citation type="submission" date="2020-09" db="EMBL/GenBank/DDBJ databases">
        <authorList>
            <person name="Sun Q."/>
            <person name="Sedlacek I."/>
        </authorList>
    </citation>
    <scope>NUCLEOTIDE SEQUENCE</scope>
    <source>
        <strain evidence="1">CCM 8711</strain>
    </source>
</reference>
<evidence type="ECO:0000313" key="1">
    <source>
        <dbReference type="EMBL" id="GGI49119.1"/>
    </source>
</evidence>
<name>A0A917J5L7_9SPHI</name>
<evidence type="ECO:0000313" key="2">
    <source>
        <dbReference type="Proteomes" id="UP000662074"/>
    </source>
</evidence>